<evidence type="ECO:0000259" key="8">
    <source>
        <dbReference type="Pfam" id="PF08546"/>
    </source>
</evidence>
<protein>
    <recommendedName>
        <fullName evidence="2">2-dehydropantoate 2-reductase</fullName>
        <ecNumber evidence="2">1.1.1.169</ecNumber>
    </recommendedName>
    <alternativeName>
        <fullName evidence="5">Ketopantoate reductase</fullName>
    </alternativeName>
</protein>
<dbReference type="EC" id="1.1.1.169" evidence="2"/>
<proteinExistence type="inferred from homology"/>
<dbReference type="EMBL" id="DS547091">
    <property type="protein sequence ID" value="EDR15190.1"/>
    <property type="molecule type" value="Genomic_DNA"/>
</dbReference>
<dbReference type="Pfam" id="PF02558">
    <property type="entry name" value="ApbA"/>
    <property type="match status" value="1"/>
</dbReference>
<dbReference type="SUPFAM" id="SSF51735">
    <property type="entry name" value="NAD(P)-binding Rossmann-fold domains"/>
    <property type="match status" value="1"/>
</dbReference>
<dbReference type="InterPro" id="IPR003710">
    <property type="entry name" value="ApbA"/>
</dbReference>
<dbReference type="GO" id="GO:0005739">
    <property type="term" value="C:mitochondrion"/>
    <property type="evidence" value="ECO:0007669"/>
    <property type="project" value="TreeGrafter"/>
</dbReference>
<dbReference type="GO" id="GO:0008677">
    <property type="term" value="F:2-dehydropantoate 2-reductase activity"/>
    <property type="evidence" value="ECO:0007669"/>
    <property type="project" value="UniProtKB-EC"/>
</dbReference>
<dbReference type="Gene3D" id="1.10.1040.10">
    <property type="entry name" value="N-(1-d-carboxylethyl)-l-norvaline Dehydrogenase, domain 2"/>
    <property type="match status" value="1"/>
</dbReference>
<dbReference type="NCBIfam" id="TIGR00745">
    <property type="entry name" value="apbA_panE"/>
    <property type="match status" value="1"/>
</dbReference>
<dbReference type="InterPro" id="IPR013328">
    <property type="entry name" value="6PGD_dom2"/>
</dbReference>
<feature type="region of interest" description="Disordered" evidence="6">
    <location>
        <begin position="188"/>
        <end position="211"/>
    </location>
</feature>
<evidence type="ECO:0000256" key="3">
    <source>
        <dbReference type="ARBA" id="ARBA00022857"/>
    </source>
</evidence>
<evidence type="ECO:0000313" key="10">
    <source>
        <dbReference type="Proteomes" id="UP000001194"/>
    </source>
</evidence>
<dbReference type="Proteomes" id="UP000001194">
    <property type="component" value="Unassembled WGS sequence"/>
</dbReference>
<evidence type="ECO:0000256" key="4">
    <source>
        <dbReference type="ARBA" id="ARBA00023002"/>
    </source>
</evidence>
<dbReference type="GeneID" id="6069166"/>
<gene>
    <name evidence="9" type="ORF">LACBIDRAFT_228716</name>
</gene>
<dbReference type="Gene3D" id="3.40.50.720">
    <property type="entry name" value="NAD(P)-binding Rossmann-like Domain"/>
    <property type="match status" value="1"/>
</dbReference>
<dbReference type="PANTHER" id="PTHR43765:SF2">
    <property type="entry name" value="2-DEHYDROPANTOATE 2-REDUCTASE"/>
    <property type="match status" value="1"/>
</dbReference>
<dbReference type="AlphaFoldDB" id="B0CRF1"/>
<dbReference type="InterPro" id="IPR013752">
    <property type="entry name" value="KPA_reductase"/>
</dbReference>
<dbReference type="InterPro" id="IPR036291">
    <property type="entry name" value="NAD(P)-bd_dom_sf"/>
</dbReference>
<keyword evidence="10" id="KW-1185">Reference proteome</keyword>
<organism evidence="10">
    <name type="scientific">Laccaria bicolor (strain S238N-H82 / ATCC MYA-4686)</name>
    <name type="common">Bicoloured deceiver</name>
    <name type="synonym">Laccaria laccata var. bicolor</name>
    <dbReference type="NCBI Taxonomy" id="486041"/>
    <lineage>
        <taxon>Eukaryota</taxon>
        <taxon>Fungi</taxon>
        <taxon>Dikarya</taxon>
        <taxon>Basidiomycota</taxon>
        <taxon>Agaricomycotina</taxon>
        <taxon>Agaricomycetes</taxon>
        <taxon>Agaricomycetidae</taxon>
        <taxon>Agaricales</taxon>
        <taxon>Agaricineae</taxon>
        <taxon>Hydnangiaceae</taxon>
        <taxon>Laccaria</taxon>
    </lineage>
</organism>
<dbReference type="GO" id="GO:0050661">
    <property type="term" value="F:NADP binding"/>
    <property type="evidence" value="ECO:0007669"/>
    <property type="project" value="TreeGrafter"/>
</dbReference>
<reference evidence="9 10" key="1">
    <citation type="journal article" date="2008" name="Nature">
        <title>The genome of Laccaria bicolor provides insights into mycorrhizal symbiosis.</title>
        <authorList>
            <person name="Martin F."/>
            <person name="Aerts A."/>
            <person name="Ahren D."/>
            <person name="Brun A."/>
            <person name="Danchin E.G.J."/>
            <person name="Duchaussoy F."/>
            <person name="Gibon J."/>
            <person name="Kohler A."/>
            <person name="Lindquist E."/>
            <person name="Pereda V."/>
            <person name="Salamov A."/>
            <person name="Shapiro H.J."/>
            <person name="Wuyts J."/>
            <person name="Blaudez D."/>
            <person name="Buee M."/>
            <person name="Brokstein P."/>
            <person name="Canbaeck B."/>
            <person name="Cohen D."/>
            <person name="Courty P.E."/>
            <person name="Coutinho P.M."/>
            <person name="Delaruelle C."/>
            <person name="Detter J.C."/>
            <person name="Deveau A."/>
            <person name="DiFazio S."/>
            <person name="Duplessis S."/>
            <person name="Fraissinet-Tachet L."/>
            <person name="Lucic E."/>
            <person name="Frey-Klett P."/>
            <person name="Fourrey C."/>
            <person name="Feussner I."/>
            <person name="Gay G."/>
            <person name="Grimwood J."/>
            <person name="Hoegger P.J."/>
            <person name="Jain P."/>
            <person name="Kilaru S."/>
            <person name="Labbe J."/>
            <person name="Lin Y.C."/>
            <person name="Legue V."/>
            <person name="Le Tacon F."/>
            <person name="Marmeisse R."/>
            <person name="Melayah D."/>
            <person name="Montanini B."/>
            <person name="Muratet M."/>
            <person name="Nehls U."/>
            <person name="Niculita-Hirzel H."/>
            <person name="Oudot-Le Secq M.P."/>
            <person name="Peter M."/>
            <person name="Quesneville H."/>
            <person name="Rajashekar B."/>
            <person name="Reich M."/>
            <person name="Rouhier N."/>
            <person name="Schmutz J."/>
            <person name="Yin T."/>
            <person name="Chalot M."/>
            <person name="Henrissat B."/>
            <person name="Kuees U."/>
            <person name="Lucas S."/>
            <person name="Van de Peer Y."/>
            <person name="Podila G.K."/>
            <person name="Polle A."/>
            <person name="Pukkila P.J."/>
            <person name="Richardson P.M."/>
            <person name="Rouze P."/>
            <person name="Sanders I.R."/>
            <person name="Stajich J.E."/>
            <person name="Tunlid A."/>
            <person name="Tuskan G."/>
            <person name="Grigoriev I.V."/>
        </authorList>
    </citation>
    <scope>NUCLEOTIDE SEQUENCE [LARGE SCALE GENOMIC DNA]</scope>
    <source>
        <strain evidence="10">S238N-H82 / ATCC MYA-4686</strain>
    </source>
</reference>
<dbReference type="GO" id="GO:0015940">
    <property type="term" value="P:pantothenate biosynthetic process"/>
    <property type="evidence" value="ECO:0007669"/>
    <property type="project" value="InterPro"/>
</dbReference>
<keyword evidence="3" id="KW-0521">NADP</keyword>
<evidence type="ECO:0000256" key="5">
    <source>
        <dbReference type="ARBA" id="ARBA00032024"/>
    </source>
</evidence>
<dbReference type="SUPFAM" id="SSF48179">
    <property type="entry name" value="6-phosphogluconate dehydrogenase C-terminal domain-like"/>
    <property type="match status" value="1"/>
</dbReference>
<dbReference type="PANTHER" id="PTHR43765">
    <property type="entry name" value="2-DEHYDROPANTOATE 2-REDUCTASE-RELATED"/>
    <property type="match status" value="1"/>
</dbReference>
<accession>B0CRF1</accession>
<feature type="domain" description="Ketopantoate reductase N-terminal" evidence="7">
    <location>
        <begin position="3"/>
        <end position="179"/>
    </location>
</feature>
<name>B0CRF1_LACBS</name>
<dbReference type="KEGG" id="lbc:LACBIDRAFT_228716"/>
<dbReference type="InterPro" id="IPR008927">
    <property type="entry name" value="6-PGluconate_DH-like_C_sf"/>
</dbReference>
<sequence length="403" mass="44589">MQFHVLGLGPIGSLLSYHLRRSLPPSHSVSLIYKNITQAQDATARGGILHVDRNAIVTNASGFKLEASINPSIAEGEPNDVVRNQDLGADSDQIHSLFITTKAHQTLPAIRQLLPRLSANSTIVLLQNGMGIYEELISEIFRNPEHRPHFILTSNTHGAFLRKPNHVVHTGLGSIEFAIVPDPGGKNFEKGFEESSPARSPQPRLSDITSPGHPEFTRYESLRATVAALLLLKLLDVSWQPMSQLQLALRRKLAVNAVINPLTAIIGCRNGDIFSSPSSDLILDNVCREASDAYEAQVSSETKEWLQGLSIQGINVENVMVPRFPLSLTQARLKWEVLRVAKLTKKNKSSMLDDILRGRATEIKYINGYLLKLGNIYQIPMPTNEMLKNLVELRSDIPLDQGL</sequence>
<dbReference type="InterPro" id="IPR050838">
    <property type="entry name" value="Ketopantoate_reductase"/>
</dbReference>
<evidence type="ECO:0000313" key="9">
    <source>
        <dbReference type="EMBL" id="EDR15190.1"/>
    </source>
</evidence>
<evidence type="ECO:0000256" key="6">
    <source>
        <dbReference type="SAM" id="MobiDB-lite"/>
    </source>
</evidence>
<evidence type="ECO:0000259" key="7">
    <source>
        <dbReference type="Pfam" id="PF02558"/>
    </source>
</evidence>
<evidence type="ECO:0000256" key="2">
    <source>
        <dbReference type="ARBA" id="ARBA00013014"/>
    </source>
</evidence>
<comment type="similarity">
    <text evidence="1">Belongs to the ketopantoate reductase family.</text>
</comment>
<dbReference type="STRING" id="486041.B0CRF1"/>
<dbReference type="FunCoup" id="B0CRF1">
    <property type="interactions" value="225"/>
</dbReference>
<dbReference type="RefSeq" id="XP_001873398.1">
    <property type="nucleotide sequence ID" value="XM_001873363.1"/>
</dbReference>
<feature type="domain" description="Ketopantoate reductase C-terminal" evidence="8">
    <location>
        <begin position="246"/>
        <end position="392"/>
    </location>
</feature>
<keyword evidence="4" id="KW-0560">Oxidoreductase</keyword>
<evidence type="ECO:0000256" key="1">
    <source>
        <dbReference type="ARBA" id="ARBA00007870"/>
    </source>
</evidence>
<dbReference type="HOGENOM" id="CLU_031468_10_2_1"/>
<dbReference type="Pfam" id="PF08546">
    <property type="entry name" value="ApbA_C"/>
    <property type="match status" value="1"/>
</dbReference>
<dbReference type="OrthoDB" id="73846at2759"/>
<dbReference type="InterPro" id="IPR013332">
    <property type="entry name" value="KPR_N"/>
</dbReference>
<dbReference type="InParanoid" id="B0CRF1"/>